<evidence type="ECO:0000313" key="2">
    <source>
        <dbReference type="Proteomes" id="UP000320239"/>
    </source>
</evidence>
<dbReference type="EMBL" id="VIWY01000003">
    <property type="protein sequence ID" value="TWG21483.1"/>
    <property type="molecule type" value="Genomic_DNA"/>
</dbReference>
<gene>
    <name evidence="1" type="ORF">FHX34_1031026</name>
</gene>
<accession>A0A561WCB7</accession>
<evidence type="ECO:0000313" key="1">
    <source>
        <dbReference type="EMBL" id="TWG21483.1"/>
    </source>
</evidence>
<comment type="caution">
    <text evidence="1">The sequence shown here is derived from an EMBL/GenBank/DDBJ whole genome shotgun (WGS) entry which is preliminary data.</text>
</comment>
<protein>
    <submittedName>
        <fullName evidence="1">Uncharacterized protein</fullName>
    </submittedName>
</protein>
<keyword evidence="2" id="KW-1185">Reference proteome</keyword>
<name>A0A561WCB7_ACTTI</name>
<sequence length="67" mass="7525">MPRDRYTYQIEVGYRDSSKKRVTVVQGTPGTPKVALDLIRLMTDVEPPDLSDLSDLPVSFPPGFPFN</sequence>
<dbReference type="Proteomes" id="UP000320239">
    <property type="component" value="Unassembled WGS sequence"/>
</dbReference>
<proteinExistence type="predicted"/>
<dbReference type="AlphaFoldDB" id="A0A561WCB7"/>
<dbReference type="RefSeq" id="WP_145830953.1">
    <property type="nucleotide sequence ID" value="NZ_VIWY01000003.1"/>
</dbReference>
<organism evidence="1 2">
    <name type="scientific">Actinoplanes teichomyceticus</name>
    <dbReference type="NCBI Taxonomy" id="1867"/>
    <lineage>
        <taxon>Bacteria</taxon>
        <taxon>Bacillati</taxon>
        <taxon>Actinomycetota</taxon>
        <taxon>Actinomycetes</taxon>
        <taxon>Micromonosporales</taxon>
        <taxon>Micromonosporaceae</taxon>
        <taxon>Actinoplanes</taxon>
    </lineage>
</organism>
<reference evidence="1 2" key="1">
    <citation type="submission" date="2019-06" db="EMBL/GenBank/DDBJ databases">
        <title>Sequencing the genomes of 1000 actinobacteria strains.</title>
        <authorList>
            <person name="Klenk H.-P."/>
        </authorList>
    </citation>
    <scope>NUCLEOTIDE SEQUENCE [LARGE SCALE GENOMIC DNA]</scope>
    <source>
        <strain evidence="1 2">DSM 43866</strain>
    </source>
</reference>